<reference evidence="4" key="2">
    <citation type="journal article" date="2018" name="Environ. Microbiol.">
        <title>Bloom of a denitrifying methanotroph, 'Candidatus Methylomirabilis limnetica', in a deep stratified lake.</title>
        <authorList>
            <person name="Graf J.S."/>
            <person name="Mayr M.J."/>
            <person name="Marchant H.K."/>
            <person name="Tienken D."/>
            <person name="Hach P.F."/>
            <person name="Brand A."/>
            <person name="Schubert C.J."/>
            <person name="Kuypers M.M."/>
            <person name="Milucka J."/>
        </authorList>
    </citation>
    <scope>NUCLEOTIDE SEQUENCE [LARGE SCALE GENOMIC DNA]</scope>
    <source>
        <strain evidence="4">Zug</strain>
    </source>
</reference>
<proteinExistence type="predicted"/>
<feature type="signal peptide" evidence="2">
    <location>
        <begin position="1"/>
        <end position="16"/>
    </location>
</feature>
<dbReference type="Proteomes" id="UP000241436">
    <property type="component" value="Unassembled WGS sequence"/>
</dbReference>
<dbReference type="EMBL" id="NVQC01000008">
    <property type="protein sequence ID" value="PTL37089.1"/>
    <property type="molecule type" value="Genomic_DNA"/>
</dbReference>
<feature type="chain" id="PRO_5015642755" evidence="2">
    <location>
        <begin position="17"/>
        <end position="126"/>
    </location>
</feature>
<protein>
    <submittedName>
        <fullName evidence="3">Uncharacterized protein</fullName>
    </submittedName>
</protein>
<comment type="caution">
    <text evidence="3">The sequence shown here is derived from an EMBL/GenBank/DDBJ whole genome shotgun (WGS) entry which is preliminary data.</text>
</comment>
<feature type="region of interest" description="Disordered" evidence="1">
    <location>
        <begin position="59"/>
        <end position="79"/>
    </location>
</feature>
<evidence type="ECO:0000313" key="4">
    <source>
        <dbReference type="Proteomes" id="UP000241436"/>
    </source>
</evidence>
<sequence>MALTLALSLLPSLASAANKDLVVLNSERWIDTLKGTVKNVSAARAEDVVIIVRFFGQPLSQTPSQKSKPAPRQELGQQAAKVVALDPGQEASFEVEIAEKHRPATSWKFEPHAIWHTRVPARSGSR</sequence>
<keyword evidence="4" id="KW-1185">Reference proteome</keyword>
<keyword evidence="2" id="KW-0732">Signal</keyword>
<accession>A0A2T4U164</accession>
<dbReference type="AlphaFoldDB" id="A0A2T4U164"/>
<evidence type="ECO:0000256" key="2">
    <source>
        <dbReference type="SAM" id="SignalP"/>
    </source>
</evidence>
<evidence type="ECO:0000313" key="3">
    <source>
        <dbReference type="EMBL" id="PTL37089.1"/>
    </source>
</evidence>
<evidence type="ECO:0000256" key="1">
    <source>
        <dbReference type="SAM" id="MobiDB-lite"/>
    </source>
</evidence>
<name>A0A2T4U164_9BACT</name>
<organism evidence="3 4">
    <name type="scientific">Candidatus Methylomirabilis limnetica</name>
    <dbReference type="NCBI Taxonomy" id="2033718"/>
    <lineage>
        <taxon>Bacteria</taxon>
        <taxon>Candidatus Methylomirabilota</taxon>
        <taxon>Candidatus Methylomirabilia</taxon>
        <taxon>Candidatus Methylomirabilales</taxon>
        <taxon>Candidatus Methylomirabilaceae</taxon>
        <taxon>Candidatus Methylomirabilis</taxon>
    </lineage>
</organism>
<reference evidence="3 4" key="1">
    <citation type="submission" date="2017-09" db="EMBL/GenBank/DDBJ databases">
        <title>Bloom of a denitrifying methanotroph, Candidatus Methylomirabilis limnetica, in a deep stratified lake.</title>
        <authorList>
            <person name="Graf J.S."/>
            <person name="Marchant H.K."/>
            <person name="Tienken D."/>
            <person name="Hach P.F."/>
            <person name="Brand A."/>
            <person name="Schubert C.J."/>
            <person name="Kuypers M.M."/>
            <person name="Milucka J."/>
        </authorList>
    </citation>
    <scope>NUCLEOTIDE SEQUENCE [LARGE SCALE GENOMIC DNA]</scope>
    <source>
        <strain evidence="3 4">Zug</strain>
    </source>
</reference>
<gene>
    <name evidence="3" type="ORF">CLG94_00730</name>
</gene>